<accession>F8GVC1</accession>
<geneLocation type="plasmid" evidence="2 3">
    <name>pBB1</name>
</geneLocation>
<dbReference type="EMBL" id="CP002879">
    <property type="protein sequence ID" value="AEI82621.1"/>
    <property type="molecule type" value="Genomic_DNA"/>
</dbReference>
<keyword evidence="2" id="KW-0614">Plasmid</keyword>
<protein>
    <submittedName>
        <fullName evidence="2">Uncharacterized protein</fullName>
    </submittedName>
</protein>
<proteinExistence type="predicted"/>
<evidence type="ECO:0000256" key="1">
    <source>
        <dbReference type="SAM" id="MobiDB-lite"/>
    </source>
</evidence>
<feature type="region of interest" description="Disordered" evidence="1">
    <location>
        <begin position="47"/>
        <end position="70"/>
    </location>
</feature>
<dbReference type="KEGG" id="cnc:CNE_BB1p12200"/>
<dbReference type="HOGENOM" id="CLU_2057479_0_0_4"/>
<dbReference type="Proteomes" id="UP000006798">
    <property type="component" value="Plasmid pBB1"/>
</dbReference>
<reference evidence="2 3" key="1">
    <citation type="journal article" date="2011" name="J. Bacteriol.">
        <title>Complete genome sequence of the type strain Cupriavidus necator N-1.</title>
        <authorList>
            <person name="Poehlein A."/>
            <person name="Kusian B."/>
            <person name="Friedrich B."/>
            <person name="Daniel R."/>
            <person name="Bowien B."/>
        </authorList>
    </citation>
    <scope>NUCLEOTIDE SEQUENCE [LARGE SCALE GENOMIC DNA]</scope>
    <source>
        <strain evidence="3">ATCC 43291 / DSM 13513 / CCUG 52238 / LMG 8453 / N-1</strain>
        <plasmid evidence="2 3">pBB1</plasmid>
    </source>
</reference>
<evidence type="ECO:0000313" key="3">
    <source>
        <dbReference type="Proteomes" id="UP000006798"/>
    </source>
</evidence>
<name>F8GVC1_CUPNN</name>
<organism evidence="2 3">
    <name type="scientific">Cupriavidus necator (strain ATCC 43291 / DSM 13513 / CCUG 52238 / LMG 8453 / N-1)</name>
    <name type="common">Ralstonia eutropha</name>
    <dbReference type="NCBI Taxonomy" id="1042878"/>
    <lineage>
        <taxon>Bacteria</taxon>
        <taxon>Pseudomonadati</taxon>
        <taxon>Pseudomonadota</taxon>
        <taxon>Betaproteobacteria</taxon>
        <taxon>Burkholderiales</taxon>
        <taxon>Burkholderiaceae</taxon>
        <taxon>Cupriavidus</taxon>
    </lineage>
</organism>
<gene>
    <name evidence="2" type="ordered locus">CNE_BB1p12200</name>
</gene>
<dbReference type="AlphaFoldDB" id="F8GVC1"/>
<sequence length="119" mass="13596">MSVRERVEAALKVARSENPSSRISVSELSRLAGVSRANLYTSHRDIVASLQSSPKKGHPRQPSADPSQKLKQLRIELRDQVRKNRALVYLVIELRAELQRTRNQLAEEKQSKGAREKRR</sequence>
<evidence type="ECO:0000313" key="2">
    <source>
        <dbReference type="EMBL" id="AEI82621.1"/>
    </source>
</evidence>